<dbReference type="Proteomes" id="UP000015530">
    <property type="component" value="Unassembled WGS sequence"/>
</dbReference>
<evidence type="ECO:0000313" key="2">
    <source>
        <dbReference type="Proteomes" id="UP000015530"/>
    </source>
</evidence>
<proteinExistence type="predicted"/>
<protein>
    <submittedName>
        <fullName evidence="1">Uncharacterized protein</fullName>
    </submittedName>
</protein>
<accession>T0K2B2</accession>
<name>T0K2B2_COLGC</name>
<dbReference type="EMBL" id="AMYD01003219">
    <property type="protein sequence ID" value="EQB46873.1"/>
    <property type="molecule type" value="Genomic_DNA"/>
</dbReference>
<reference evidence="2" key="1">
    <citation type="journal article" date="2013" name="Mol. Plant Microbe Interact.">
        <title>Global aspects of pacC regulation of pathogenicity genes in Colletotrichum gloeosporioides as revealed by transcriptome analysis.</title>
        <authorList>
            <person name="Alkan N."/>
            <person name="Meng X."/>
            <person name="Friedlander G."/>
            <person name="Reuveni E."/>
            <person name="Sukno S."/>
            <person name="Sherman A."/>
            <person name="Thon M."/>
            <person name="Fluhr R."/>
            <person name="Prusky D."/>
        </authorList>
    </citation>
    <scope>NUCLEOTIDE SEQUENCE [LARGE SCALE GENOMIC DNA]</scope>
    <source>
        <strain evidence="2">Cg-14</strain>
    </source>
</reference>
<comment type="caution">
    <text evidence="1">The sequence shown here is derived from an EMBL/GenBank/DDBJ whole genome shotgun (WGS) entry which is preliminary data.</text>
</comment>
<gene>
    <name evidence="1" type="ORF">CGLO_14046</name>
</gene>
<dbReference type="AlphaFoldDB" id="T0K2B2"/>
<organism evidence="1 2">
    <name type="scientific">Colletotrichum gloeosporioides (strain Cg-14)</name>
    <name type="common">Anthracnose fungus</name>
    <name type="synonym">Glomerella cingulata</name>
    <dbReference type="NCBI Taxonomy" id="1237896"/>
    <lineage>
        <taxon>Eukaryota</taxon>
        <taxon>Fungi</taxon>
        <taxon>Dikarya</taxon>
        <taxon>Ascomycota</taxon>
        <taxon>Pezizomycotina</taxon>
        <taxon>Sordariomycetes</taxon>
        <taxon>Hypocreomycetidae</taxon>
        <taxon>Glomerellales</taxon>
        <taxon>Glomerellaceae</taxon>
        <taxon>Colletotrichum</taxon>
        <taxon>Colletotrichum gloeosporioides species complex</taxon>
    </lineage>
</organism>
<sequence>MTGTHDDYVIIASFITHFLSFMNSIPNNFTQLFPAAC</sequence>
<dbReference type="HOGENOM" id="CLU_3351037_0_0_1"/>
<evidence type="ECO:0000313" key="1">
    <source>
        <dbReference type="EMBL" id="EQB46873.1"/>
    </source>
</evidence>